<comment type="subunit">
    <text evidence="2">Homodimer.</text>
</comment>
<accession>A0A0D6ELZ0</accession>
<evidence type="ECO:0000256" key="1">
    <source>
        <dbReference type="ARBA" id="ARBA00001947"/>
    </source>
</evidence>
<dbReference type="Proteomes" id="UP000243876">
    <property type="component" value="Unassembled WGS sequence"/>
</dbReference>
<dbReference type="OrthoDB" id="527344at2759"/>
<keyword evidence="4" id="KW-0540">Nuclease</keyword>
<keyword evidence="7" id="KW-0378">Hydrolase</keyword>
<evidence type="ECO:0000313" key="9">
    <source>
        <dbReference type="EMBL" id="CEQ41009.1"/>
    </source>
</evidence>
<keyword evidence="3" id="KW-0819">tRNA processing</keyword>
<name>A0A0D6ELZ0_SPOSA</name>
<protein>
    <submittedName>
        <fullName evidence="9">SPOSA6832_02696-mRNA-1:cds</fullName>
    </submittedName>
</protein>
<dbReference type="PANTHER" id="PTHR46018:SF2">
    <property type="entry name" value="ZINC PHOSPHODIESTERASE ELAC PROTEIN 1"/>
    <property type="match status" value="1"/>
</dbReference>
<evidence type="ECO:0000256" key="6">
    <source>
        <dbReference type="ARBA" id="ARBA00022759"/>
    </source>
</evidence>
<dbReference type="EMBL" id="CENE01000010">
    <property type="protein sequence ID" value="CEQ41009.1"/>
    <property type="molecule type" value="Genomic_DNA"/>
</dbReference>
<proteinExistence type="inferred from homology"/>
<dbReference type="Gene3D" id="3.60.15.10">
    <property type="entry name" value="Ribonuclease Z/Hydroxyacylglutathione hydrolase-like"/>
    <property type="match status" value="1"/>
</dbReference>
<dbReference type="InterPro" id="IPR013471">
    <property type="entry name" value="RNase_Z/BN"/>
</dbReference>
<dbReference type="PANTHER" id="PTHR46018">
    <property type="entry name" value="ZINC PHOSPHODIESTERASE ELAC PROTEIN 1"/>
    <property type="match status" value="1"/>
</dbReference>
<evidence type="ECO:0000256" key="2">
    <source>
        <dbReference type="ARBA" id="ARBA00011738"/>
    </source>
</evidence>
<dbReference type="AlphaFoldDB" id="A0A0D6ELZ0"/>
<evidence type="ECO:0000256" key="5">
    <source>
        <dbReference type="ARBA" id="ARBA00022723"/>
    </source>
</evidence>
<keyword evidence="5" id="KW-0479">Metal-binding</keyword>
<keyword evidence="8" id="KW-0862">Zinc</keyword>
<evidence type="ECO:0000256" key="8">
    <source>
        <dbReference type="ARBA" id="ARBA00022833"/>
    </source>
</evidence>
<gene>
    <name evidence="9" type="primary">SPOSA6832_02696</name>
</gene>
<keyword evidence="6" id="KW-0255">Endonuclease</keyword>
<keyword evidence="10" id="KW-1185">Reference proteome</keyword>
<dbReference type="InterPro" id="IPR036866">
    <property type="entry name" value="RibonucZ/Hydroxyglut_hydro"/>
</dbReference>
<dbReference type="Pfam" id="PF23023">
    <property type="entry name" value="Anti-Pycsar_Apyc1"/>
    <property type="match status" value="1"/>
</dbReference>
<dbReference type="SUPFAM" id="SSF56281">
    <property type="entry name" value="Metallo-hydrolase/oxidoreductase"/>
    <property type="match status" value="1"/>
</dbReference>
<evidence type="ECO:0000256" key="4">
    <source>
        <dbReference type="ARBA" id="ARBA00022722"/>
    </source>
</evidence>
<reference evidence="10" key="1">
    <citation type="submission" date="2015-02" db="EMBL/GenBank/DDBJ databases">
        <authorList>
            <person name="Gon?alves P."/>
        </authorList>
    </citation>
    <scope>NUCLEOTIDE SEQUENCE [LARGE SCALE GENOMIC DNA]</scope>
</reference>
<dbReference type="HAMAP" id="MF_01818">
    <property type="entry name" value="RNase_Z_BN"/>
    <property type="match status" value="1"/>
</dbReference>
<feature type="non-terminal residue" evidence="9">
    <location>
        <position position="1"/>
    </location>
</feature>
<dbReference type="GO" id="GO:0046872">
    <property type="term" value="F:metal ion binding"/>
    <property type="evidence" value="ECO:0007669"/>
    <property type="project" value="UniProtKB-KW"/>
</dbReference>
<sequence length="441" mass="48377">MPDHLSITFLGTAAGRPSLTRNVSALVVKLDSKLWVFDAGEGTQHQFMDPRCKLAMSKVQRIFVTHMHGDHINGLPGLLCTISAGDGSVLPGQEDPRLKESQTIPPTQIYGPSGLRLFLRTCLALTHSVLTRPYVVHELLWSDEEPDDSNVKLHPSERRGRNIWPGGDGLWRDVVGEEEGGGVRISAGPILHTVRCLGYLLTESPRPLPIQPSLYVPHLKNPTNAAALVQQGIKNPMKLLSQLQTERKPIALADGTVLQPPGMGPKGRRVVILGDTYNAEGMLPLVAAGGDEDPVDVVVHESTNAYLPSLDESQSPGKLRGDGTPITLETVTQIAREHGHSTPQVAGSFARKARARRLMMNHLSVKYPDVADEPEEGESESRGVWRTMLREIERQAAVKMLGSEEEAERDQGRVKGERKVRVASDFMEIEVPRRDKVKPGL</sequence>
<evidence type="ECO:0000256" key="7">
    <source>
        <dbReference type="ARBA" id="ARBA00022801"/>
    </source>
</evidence>
<dbReference type="GO" id="GO:0005634">
    <property type="term" value="C:nucleus"/>
    <property type="evidence" value="ECO:0007669"/>
    <property type="project" value="TreeGrafter"/>
</dbReference>
<comment type="cofactor">
    <cofactor evidence="1">
        <name>Zn(2+)</name>
        <dbReference type="ChEBI" id="CHEBI:29105"/>
    </cofactor>
</comment>
<evidence type="ECO:0000256" key="3">
    <source>
        <dbReference type="ARBA" id="ARBA00022694"/>
    </source>
</evidence>
<organism evidence="9 10">
    <name type="scientific">Sporidiobolus salmonicolor</name>
    <name type="common">Yeast-like fungus</name>
    <name type="synonym">Sporobolomyces salmonicolor</name>
    <dbReference type="NCBI Taxonomy" id="5005"/>
    <lineage>
        <taxon>Eukaryota</taxon>
        <taxon>Fungi</taxon>
        <taxon>Dikarya</taxon>
        <taxon>Basidiomycota</taxon>
        <taxon>Pucciniomycotina</taxon>
        <taxon>Microbotryomycetes</taxon>
        <taxon>Sporidiobolales</taxon>
        <taxon>Sporidiobolaceae</taxon>
        <taxon>Sporobolomyces</taxon>
    </lineage>
</organism>
<dbReference type="GO" id="GO:0042781">
    <property type="term" value="F:3'-tRNA processing endoribonuclease activity"/>
    <property type="evidence" value="ECO:0007669"/>
    <property type="project" value="TreeGrafter"/>
</dbReference>
<evidence type="ECO:0000313" key="10">
    <source>
        <dbReference type="Proteomes" id="UP000243876"/>
    </source>
</evidence>
<dbReference type="CDD" id="cd07717">
    <property type="entry name" value="RNaseZ_ZiPD-like_MBL-fold"/>
    <property type="match status" value="1"/>
</dbReference>